<dbReference type="EMBL" id="LNZH02000211">
    <property type="protein sequence ID" value="OCB85103.1"/>
    <property type="molecule type" value="Genomic_DNA"/>
</dbReference>
<name>A0A9Q5HSB4_SANBA</name>
<keyword evidence="4" id="KW-0539">Nucleus</keyword>
<evidence type="ECO:0000256" key="1">
    <source>
        <dbReference type="ARBA" id="ARBA00004604"/>
    </source>
</evidence>
<dbReference type="GO" id="GO:0006364">
    <property type="term" value="P:rRNA processing"/>
    <property type="evidence" value="ECO:0007669"/>
    <property type="project" value="UniProtKB-KW"/>
</dbReference>
<dbReference type="SMART" id="SM00443">
    <property type="entry name" value="G_patch"/>
    <property type="match status" value="1"/>
</dbReference>
<sequence>MGLAGRKAKQRIGADPRNLTWADDASKFGQTYLQKLGWDPSKGLGVSGEGMTSHIKVRQKLNLLGIGSNASREDADPMVAWKQNREYEELLKRLNEEQEDKDEKDEEIKEDTESGEVKEKKKRKKRDGDAQDDANADDEKTREKKKHKKDKKKKRKGGSPNEKAEDEDDKQEASLREPESTSEPSSTSVPAPAPIIQAPTPRPMAHRARFLRSKQLASRSSTAVAEILGISSPNSTPGPSSSLGGTPFPPNSTTPSLNPTPSFTPTAAPEVGQDKDQEIRTASTSVHDYFKEKLAARALARSGTSNAITPSSPSSFNSTPGPSSTPTGSASSSTRQSSSTDAANRGSQSKNQNETEDNNEAPRAGLGSRANYNISSFTKEDGDAPRAGLALGAKSKPGLGFGGLMGGFVSASHMENGEIGRGSAASPDPDGDRGELDGPQDEEGEVKTKRKKEKKEKKKRKGDKREEDAIQEEADVEVRNEERKSKSKPTKSVPSKAAPATDDVHDESAKKRREREEKKEKKEKKKKRKEKEEKRESDAC</sequence>
<accession>A0A9Q5HSB4</accession>
<proteinExistence type="inferred from homology"/>
<evidence type="ECO:0000256" key="7">
    <source>
        <dbReference type="SAM" id="MobiDB-lite"/>
    </source>
</evidence>
<keyword evidence="3" id="KW-0698">rRNA processing</keyword>
<feature type="domain" description="G-patch" evidence="8">
    <location>
        <begin position="25"/>
        <end position="71"/>
    </location>
</feature>
<keyword evidence="10" id="KW-1185">Reference proteome</keyword>
<feature type="compositionally biased region" description="Low complexity" evidence="7">
    <location>
        <begin position="181"/>
        <end position="199"/>
    </location>
</feature>
<dbReference type="InterPro" id="IPR050656">
    <property type="entry name" value="PINX1"/>
</dbReference>
<organism evidence="9 10">
    <name type="scientific">Sanghuangporus baumii</name>
    <name type="common">Phellinus baumii</name>
    <dbReference type="NCBI Taxonomy" id="108892"/>
    <lineage>
        <taxon>Eukaryota</taxon>
        <taxon>Fungi</taxon>
        <taxon>Dikarya</taxon>
        <taxon>Basidiomycota</taxon>
        <taxon>Agaricomycotina</taxon>
        <taxon>Agaricomycetes</taxon>
        <taxon>Hymenochaetales</taxon>
        <taxon>Hymenochaetaceae</taxon>
        <taxon>Sanghuangporus</taxon>
    </lineage>
</organism>
<dbReference type="Proteomes" id="UP000757232">
    <property type="component" value="Unassembled WGS sequence"/>
</dbReference>
<feature type="compositionally biased region" description="Basic residues" evidence="7">
    <location>
        <begin position="143"/>
        <end position="157"/>
    </location>
</feature>
<evidence type="ECO:0000256" key="5">
    <source>
        <dbReference type="ARBA" id="ARBA00038007"/>
    </source>
</evidence>
<dbReference type="GO" id="GO:0005730">
    <property type="term" value="C:nucleolus"/>
    <property type="evidence" value="ECO:0007669"/>
    <property type="project" value="UniProtKB-SubCell"/>
</dbReference>
<feature type="compositionally biased region" description="Basic residues" evidence="7">
    <location>
        <begin position="448"/>
        <end position="462"/>
    </location>
</feature>
<evidence type="ECO:0000259" key="8">
    <source>
        <dbReference type="PROSITE" id="PS50174"/>
    </source>
</evidence>
<dbReference type="PANTHER" id="PTHR23149">
    <property type="entry name" value="G PATCH DOMAIN CONTAINING PROTEIN"/>
    <property type="match status" value="1"/>
</dbReference>
<gene>
    <name evidence="9" type="ORF">A7U60_g7728</name>
</gene>
<keyword evidence="2" id="KW-0690">Ribosome biogenesis</keyword>
<comment type="similarity">
    <text evidence="5">Belongs to the PINX1 family.</text>
</comment>
<feature type="compositionally biased region" description="Low complexity" evidence="7">
    <location>
        <begin position="490"/>
        <end position="500"/>
    </location>
</feature>
<comment type="subcellular location">
    <subcellularLocation>
        <location evidence="1">Nucleus</location>
        <location evidence="1">Nucleolus</location>
    </subcellularLocation>
</comment>
<comment type="caution">
    <text evidence="9">The sequence shown here is derived from an EMBL/GenBank/DDBJ whole genome shotgun (WGS) entry which is preliminary data.</text>
</comment>
<feature type="compositionally biased region" description="Basic and acidic residues" evidence="7">
    <location>
        <begin position="530"/>
        <end position="540"/>
    </location>
</feature>
<dbReference type="InterPro" id="IPR000467">
    <property type="entry name" value="G_patch_dom"/>
</dbReference>
<dbReference type="GO" id="GO:0003676">
    <property type="term" value="F:nucleic acid binding"/>
    <property type="evidence" value="ECO:0007669"/>
    <property type="project" value="InterPro"/>
</dbReference>
<feature type="compositionally biased region" description="Low complexity" evidence="7">
    <location>
        <begin position="309"/>
        <end position="343"/>
    </location>
</feature>
<feature type="compositionally biased region" description="Low complexity" evidence="7">
    <location>
        <begin position="229"/>
        <end position="246"/>
    </location>
</feature>
<feature type="compositionally biased region" description="Low complexity" evidence="7">
    <location>
        <begin position="253"/>
        <end position="266"/>
    </location>
</feature>
<dbReference type="PROSITE" id="PS50174">
    <property type="entry name" value="G_PATCH"/>
    <property type="match status" value="1"/>
</dbReference>
<evidence type="ECO:0000313" key="9">
    <source>
        <dbReference type="EMBL" id="OCB85103.1"/>
    </source>
</evidence>
<reference evidence="9" key="1">
    <citation type="submission" date="2016-06" db="EMBL/GenBank/DDBJ databases">
        <title>Draft Genome sequence of the fungus Inonotus baumii.</title>
        <authorList>
            <person name="Zhu H."/>
            <person name="Lin W."/>
        </authorList>
    </citation>
    <scope>NUCLEOTIDE SEQUENCE</scope>
    <source>
        <strain evidence="9">821</strain>
    </source>
</reference>
<feature type="region of interest" description="Disordered" evidence="7">
    <location>
        <begin position="92"/>
        <end position="540"/>
    </location>
</feature>
<feature type="compositionally biased region" description="Acidic residues" evidence="7">
    <location>
        <begin position="97"/>
        <end position="110"/>
    </location>
</feature>
<evidence type="ECO:0000256" key="2">
    <source>
        <dbReference type="ARBA" id="ARBA00022517"/>
    </source>
</evidence>
<dbReference type="PANTHER" id="PTHR23149:SF31">
    <property type="entry name" value="PROTEIN PXR1"/>
    <property type="match status" value="1"/>
</dbReference>
<evidence type="ECO:0000313" key="10">
    <source>
        <dbReference type="Proteomes" id="UP000757232"/>
    </source>
</evidence>
<evidence type="ECO:0000256" key="6">
    <source>
        <dbReference type="ARBA" id="ARBA00041961"/>
    </source>
</evidence>
<evidence type="ECO:0000256" key="3">
    <source>
        <dbReference type="ARBA" id="ARBA00022552"/>
    </source>
</evidence>
<dbReference type="AlphaFoldDB" id="A0A9Q5HSB4"/>
<dbReference type="Pfam" id="PF01585">
    <property type="entry name" value="G-patch"/>
    <property type="match status" value="1"/>
</dbReference>
<evidence type="ECO:0000256" key="4">
    <source>
        <dbReference type="ARBA" id="ARBA00023242"/>
    </source>
</evidence>
<protein>
    <recommendedName>
        <fullName evidence="6">PinX1-related protein 1</fullName>
    </recommendedName>
</protein>
<dbReference type="OrthoDB" id="29523at2759"/>
<feature type="compositionally biased region" description="Basic and acidic residues" evidence="7">
    <location>
        <begin position="502"/>
        <end position="520"/>
    </location>
</feature>